<dbReference type="Pfam" id="PF00440">
    <property type="entry name" value="TetR_N"/>
    <property type="match status" value="1"/>
</dbReference>
<dbReference type="EMBL" id="CP089983">
    <property type="protein sequence ID" value="WXB03066.1"/>
    <property type="molecule type" value="Genomic_DNA"/>
</dbReference>
<name>A0ABZ2KWK3_9BACT</name>
<gene>
    <name evidence="6" type="ORF">LVJ94_39935</name>
</gene>
<dbReference type="PANTHER" id="PTHR30055:SF148">
    <property type="entry name" value="TETR-FAMILY TRANSCRIPTIONAL REGULATOR"/>
    <property type="match status" value="1"/>
</dbReference>
<evidence type="ECO:0000313" key="7">
    <source>
        <dbReference type="Proteomes" id="UP001374803"/>
    </source>
</evidence>
<accession>A0ABZ2KWK3</accession>
<dbReference type="Proteomes" id="UP001374803">
    <property type="component" value="Chromosome"/>
</dbReference>
<feature type="DNA-binding region" description="H-T-H motif" evidence="4">
    <location>
        <begin position="29"/>
        <end position="48"/>
    </location>
</feature>
<dbReference type="SUPFAM" id="SSF48498">
    <property type="entry name" value="Tetracyclin repressor-like, C-terminal domain"/>
    <property type="match status" value="1"/>
</dbReference>
<dbReference type="InterPro" id="IPR050109">
    <property type="entry name" value="HTH-type_TetR-like_transc_reg"/>
</dbReference>
<dbReference type="InterPro" id="IPR009057">
    <property type="entry name" value="Homeodomain-like_sf"/>
</dbReference>
<dbReference type="Gene3D" id="1.10.10.60">
    <property type="entry name" value="Homeodomain-like"/>
    <property type="match status" value="1"/>
</dbReference>
<organism evidence="6 7">
    <name type="scientific">Pendulispora rubella</name>
    <dbReference type="NCBI Taxonomy" id="2741070"/>
    <lineage>
        <taxon>Bacteria</taxon>
        <taxon>Pseudomonadati</taxon>
        <taxon>Myxococcota</taxon>
        <taxon>Myxococcia</taxon>
        <taxon>Myxococcales</taxon>
        <taxon>Sorangiineae</taxon>
        <taxon>Pendulisporaceae</taxon>
        <taxon>Pendulispora</taxon>
    </lineage>
</organism>
<keyword evidence="7" id="KW-1185">Reference proteome</keyword>
<proteinExistence type="predicted"/>
<evidence type="ECO:0000259" key="5">
    <source>
        <dbReference type="PROSITE" id="PS50977"/>
    </source>
</evidence>
<evidence type="ECO:0000256" key="2">
    <source>
        <dbReference type="ARBA" id="ARBA00023125"/>
    </source>
</evidence>
<dbReference type="PRINTS" id="PR00455">
    <property type="entry name" value="HTHTETR"/>
</dbReference>
<evidence type="ECO:0000256" key="4">
    <source>
        <dbReference type="PROSITE-ProRule" id="PRU00335"/>
    </source>
</evidence>
<reference evidence="6" key="1">
    <citation type="submission" date="2021-12" db="EMBL/GenBank/DDBJ databases">
        <title>Discovery of the Pendulisporaceae a myxobacterial family with distinct sporulation behavior and unique specialized metabolism.</title>
        <authorList>
            <person name="Garcia R."/>
            <person name="Popoff A."/>
            <person name="Bader C.D."/>
            <person name="Loehr J."/>
            <person name="Walesch S."/>
            <person name="Walt C."/>
            <person name="Boldt J."/>
            <person name="Bunk B."/>
            <person name="Haeckl F.J.F.P.J."/>
            <person name="Gunesch A.P."/>
            <person name="Birkelbach J."/>
            <person name="Nuebel U."/>
            <person name="Pietschmann T."/>
            <person name="Bach T."/>
            <person name="Mueller R."/>
        </authorList>
    </citation>
    <scope>NUCLEOTIDE SEQUENCE</scope>
    <source>
        <strain evidence="6">MSr11367</strain>
    </source>
</reference>
<feature type="domain" description="HTH tetR-type" evidence="5">
    <location>
        <begin position="6"/>
        <end position="66"/>
    </location>
</feature>
<evidence type="ECO:0000313" key="6">
    <source>
        <dbReference type="EMBL" id="WXB03066.1"/>
    </source>
</evidence>
<evidence type="ECO:0000256" key="1">
    <source>
        <dbReference type="ARBA" id="ARBA00023015"/>
    </source>
</evidence>
<keyword evidence="3" id="KW-0804">Transcription</keyword>
<sequence length="203" mass="22152">MQGRSAEIVELVLQNAAEEFGRNGYAGMRVDEIATRSGVNKTTIYRRWPTKDDLVVAALRHISPYKQPPNTGSLREDLLGLLRNIVEMASTPKGLAIFRAIQIERGQPAFEPVLTRLKNEMAGNRQVIFDRAILRGELPVTTDTQLVGELCFAAMFLRIVTVGQKVDDPFLESVVDMIVAGAKAVGAKASESIAGQANQASVE</sequence>
<keyword evidence="2 4" id="KW-0238">DNA-binding</keyword>
<dbReference type="Gene3D" id="1.10.357.10">
    <property type="entry name" value="Tetracycline Repressor, domain 2"/>
    <property type="match status" value="1"/>
</dbReference>
<dbReference type="Pfam" id="PF16859">
    <property type="entry name" value="TetR_C_11"/>
    <property type="match status" value="1"/>
</dbReference>
<dbReference type="InterPro" id="IPR001647">
    <property type="entry name" value="HTH_TetR"/>
</dbReference>
<protein>
    <submittedName>
        <fullName evidence="6">TetR/AcrR family transcriptional regulator</fullName>
    </submittedName>
</protein>
<dbReference type="PROSITE" id="PS50977">
    <property type="entry name" value="HTH_TETR_2"/>
    <property type="match status" value="1"/>
</dbReference>
<dbReference type="InterPro" id="IPR011075">
    <property type="entry name" value="TetR_C"/>
</dbReference>
<keyword evidence="1" id="KW-0805">Transcription regulation</keyword>
<evidence type="ECO:0000256" key="3">
    <source>
        <dbReference type="ARBA" id="ARBA00023163"/>
    </source>
</evidence>
<dbReference type="InterPro" id="IPR036271">
    <property type="entry name" value="Tet_transcr_reg_TetR-rel_C_sf"/>
</dbReference>
<dbReference type="PANTHER" id="PTHR30055">
    <property type="entry name" value="HTH-TYPE TRANSCRIPTIONAL REGULATOR RUTR"/>
    <property type="match status" value="1"/>
</dbReference>
<dbReference type="RefSeq" id="WP_394832693.1">
    <property type="nucleotide sequence ID" value="NZ_CP089929.1"/>
</dbReference>
<dbReference type="SUPFAM" id="SSF46689">
    <property type="entry name" value="Homeodomain-like"/>
    <property type="match status" value="1"/>
</dbReference>